<keyword evidence="3" id="KW-1185">Reference proteome</keyword>
<sequence length="70" mass="7665">MPTKKTDNKDDRILSTPSVTGSHATSESSNLTISSGHVEADNKSFFLNFDNVKNPIPTDTTMNLKPDNNK</sequence>
<dbReference type="EMBL" id="JAESWC010000014">
    <property type="protein sequence ID" value="MBL4937410.1"/>
    <property type="molecule type" value="Genomic_DNA"/>
</dbReference>
<name>A0ABS1TDH1_9CLOT</name>
<evidence type="ECO:0000313" key="3">
    <source>
        <dbReference type="Proteomes" id="UP000632377"/>
    </source>
</evidence>
<feature type="compositionally biased region" description="Basic and acidic residues" evidence="1">
    <location>
        <begin position="1"/>
        <end position="13"/>
    </location>
</feature>
<evidence type="ECO:0000313" key="2">
    <source>
        <dbReference type="EMBL" id="MBL4937410.1"/>
    </source>
</evidence>
<feature type="compositionally biased region" description="Polar residues" evidence="1">
    <location>
        <begin position="15"/>
        <end position="35"/>
    </location>
</feature>
<accession>A0ABS1TDH1</accession>
<proteinExistence type="predicted"/>
<feature type="region of interest" description="Disordered" evidence="1">
    <location>
        <begin position="1"/>
        <end position="35"/>
    </location>
</feature>
<reference evidence="2 3" key="1">
    <citation type="submission" date="2021-01" db="EMBL/GenBank/DDBJ databases">
        <title>Genome public.</title>
        <authorList>
            <person name="Liu C."/>
            <person name="Sun Q."/>
        </authorList>
    </citation>
    <scope>NUCLEOTIDE SEQUENCE [LARGE SCALE GENOMIC DNA]</scope>
    <source>
        <strain evidence="2 3">YIM B02515</strain>
    </source>
</reference>
<protein>
    <submittedName>
        <fullName evidence="2">Uncharacterized protein</fullName>
    </submittedName>
</protein>
<dbReference type="Proteomes" id="UP000632377">
    <property type="component" value="Unassembled WGS sequence"/>
</dbReference>
<evidence type="ECO:0000256" key="1">
    <source>
        <dbReference type="SAM" id="MobiDB-lite"/>
    </source>
</evidence>
<dbReference type="RefSeq" id="WP_202750161.1">
    <property type="nucleotide sequence ID" value="NZ_JAESWC010000014.1"/>
</dbReference>
<organism evidence="2 3">
    <name type="scientific">Clostridium rhizosphaerae</name>
    <dbReference type="NCBI Taxonomy" id="2803861"/>
    <lineage>
        <taxon>Bacteria</taxon>
        <taxon>Bacillati</taxon>
        <taxon>Bacillota</taxon>
        <taxon>Clostridia</taxon>
        <taxon>Eubacteriales</taxon>
        <taxon>Clostridiaceae</taxon>
        <taxon>Clostridium</taxon>
    </lineage>
</organism>
<gene>
    <name evidence="2" type="ORF">JK636_16945</name>
</gene>
<comment type="caution">
    <text evidence="2">The sequence shown here is derived from an EMBL/GenBank/DDBJ whole genome shotgun (WGS) entry which is preliminary data.</text>
</comment>